<dbReference type="EMBL" id="LBMM01022528">
    <property type="protein sequence ID" value="KMQ82878.1"/>
    <property type="molecule type" value="Genomic_DNA"/>
</dbReference>
<feature type="region of interest" description="Disordered" evidence="1">
    <location>
        <begin position="1"/>
        <end position="42"/>
    </location>
</feature>
<feature type="region of interest" description="Disordered" evidence="1">
    <location>
        <begin position="74"/>
        <end position="109"/>
    </location>
</feature>
<sequence>MQHITSTTGDPLSKSPSMRPKFDKSKDNHSSEKSDNKEEHFSKVDKDRYCTYCHRRNHLKEDCFKLKRKELEKKSAQSGQLSSTASTASAVDEVDKYPDNSDNTRFSFL</sequence>
<feature type="compositionally biased region" description="Basic and acidic residues" evidence="1">
    <location>
        <begin position="20"/>
        <end position="42"/>
    </location>
</feature>
<dbReference type="Proteomes" id="UP000036403">
    <property type="component" value="Unassembled WGS sequence"/>
</dbReference>
<name>A0A0J7JXF4_LASNI</name>
<dbReference type="AlphaFoldDB" id="A0A0J7JXF4"/>
<evidence type="ECO:0000313" key="3">
    <source>
        <dbReference type="Proteomes" id="UP000036403"/>
    </source>
</evidence>
<evidence type="ECO:0000313" key="2">
    <source>
        <dbReference type="EMBL" id="KMQ82878.1"/>
    </source>
</evidence>
<keyword evidence="3" id="KW-1185">Reference proteome</keyword>
<protein>
    <submittedName>
        <fullName evidence="2">Uncharacterized protein</fullName>
    </submittedName>
</protein>
<reference evidence="2 3" key="1">
    <citation type="submission" date="2015-04" db="EMBL/GenBank/DDBJ databases">
        <title>Lasius niger genome sequencing.</title>
        <authorList>
            <person name="Konorov E.A."/>
            <person name="Nikitin M.A."/>
            <person name="Kirill M.V."/>
            <person name="Chang P."/>
        </authorList>
    </citation>
    <scope>NUCLEOTIDE SEQUENCE [LARGE SCALE GENOMIC DNA]</scope>
    <source>
        <tissue evidence="2">Whole</tissue>
    </source>
</reference>
<gene>
    <name evidence="2" type="ORF">RF55_21589</name>
</gene>
<feature type="compositionally biased region" description="Polar residues" evidence="1">
    <location>
        <begin position="76"/>
        <end position="89"/>
    </location>
</feature>
<feature type="compositionally biased region" description="Polar residues" evidence="1">
    <location>
        <begin position="100"/>
        <end position="109"/>
    </location>
</feature>
<organism evidence="2 3">
    <name type="scientific">Lasius niger</name>
    <name type="common">Black garden ant</name>
    <dbReference type="NCBI Taxonomy" id="67767"/>
    <lineage>
        <taxon>Eukaryota</taxon>
        <taxon>Metazoa</taxon>
        <taxon>Ecdysozoa</taxon>
        <taxon>Arthropoda</taxon>
        <taxon>Hexapoda</taxon>
        <taxon>Insecta</taxon>
        <taxon>Pterygota</taxon>
        <taxon>Neoptera</taxon>
        <taxon>Endopterygota</taxon>
        <taxon>Hymenoptera</taxon>
        <taxon>Apocrita</taxon>
        <taxon>Aculeata</taxon>
        <taxon>Formicoidea</taxon>
        <taxon>Formicidae</taxon>
        <taxon>Formicinae</taxon>
        <taxon>Lasius</taxon>
        <taxon>Lasius</taxon>
    </lineage>
</organism>
<feature type="compositionally biased region" description="Polar residues" evidence="1">
    <location>
        <begin position="1"/>
        <end position="16"/>
    </location>
</feature>
<accession>A0A0J7JXF4</accession>
<proteinExistence type="predicted"/>
<dbReference type="PaxDb" id="67767-A0A0J7JXF4"/>
<evidence type="ECO:0000256" key="1">
    <source>
        <dbReference type="SAM" id="MobiDB-lite"/>
    </source>
</evidence>
<comment type="caution">
    <text evidence="2">The sequence shown here is derived from an EMBL/GenBank/DDBJ whole genome shotgun (WGS) entry which is preliminary data.</text>
</comment>